<keyword evidence="2" id="KW-0274">FAD</keyword>
<evidence type="ECO:0000256" key="3">
    <source>
        <dbReference type="ARBA" id="ARBA00023002"/>
    </source>
</evidence>
<keyword evidence="4" id="KW-0503">Monooxygenase</keyword>
<dbReference type="GO" id="GO:0004497">
    <property type="term" value="F:monooxygenase activity"/>
    <property type="evidence" value="ECO:0007669"/>
    <property type="project" value="UniProtKB-KW"/>
</dbReference>
<evidence type="ECO:0000259" key="5">
    <source>
        <dbReference type="Pfam" id="PF01494"/>
    </source>
</evidence>
<keyword evidence="8" id="KW-1185">Reference proteome</keyword>
<evidence type="ECO:0000313" key="6">
    <source>
        <dbReference type="EMBL" id="PKS05689.1"/>
    </source>
</evidence>
<dbReference type="SUPFAM" id="SSF51905">
    <property type="entry name" value="FAD/NAD(P)-binding domain"/>
    <property type="match status" value="1"/>
</dbReference>
<dbReference type="InParanoid" id="A0A2N3MZT2"/>
<proteinExistence type="predicted"/>
<comment type="caution">
    <text evidence="6">The sequence shown here is derived from an EMBL/GenBank/DDBJ whole genome shotgun (WGS) entry which is preliminary data.</text>
</comment>
<evidence type="ECO:0000313" key="8">
    <source>
        <dbReference type="Proteomes" id="UP000233524"/>
    </source>
</evidence>
<gene>
    <name evidence="7" type="ORF">jhhlp_007951</name>
    <name evidence="6" type="ORF">jhhlp_007956</name>
</gene>
<dbReference type="EMBL" id="NLAX01001141">
    <property type="protein sequence ID" value="PKS05707.1"/>
    <property type="molecule type" value="Genomic_DNA"/>
</dbReference>
<dbReference type="PANTHER" id="PTHR46972:SF1">
    <property type="entry name" value="FAD DEPENDENT OXIDOREDUCTASE DOMAIN-CONTAINING PROTEIN"/>
    <property type="match status" value="1"/>
</dbReference>
<dbReference type="Gene3D" id="3.50.50.60">
    <property type="entry name" value="FAD/NAD(P)-binding domain"/>
    <property type="match status" value="1"/>
</dbReference>
<reference evidence="6 8" key="1">
    <citation type="journal article" date="2017" name="G3 (Bethesda)">
        <title>First Draft Genome Sequence of the Pathogenic Fungus Lomentospora prolificans (Formerly Scedosporium prolificans).</title>
        <authorList>
            <person name="Luo R."/>
            <person name="Zimin A."/>
            <person name="Workman R."/>
            <person name="Fan Y."/>
            <person name="Pertea G."/>
            <person name="Grossman N."/>
            <person name="Wear M.P."/>
            <person name="Jia B."/>
            <person name="Miller H."/>
            <person name="Casadevall A."/>
            <person name="Timp W."/>
            <person name="Zhang S.X."/>
            <person name="Salzberg S.L."/>
        </authorList>
    </citation>
    <scope>NUCLEOTIDE SEQUENCE [LARGE SCALE GENOMIC DNA]</scope>
    <source>
        <strain evidence="6 8">JHH-5317</strain>
    </source>
</reference>
<dbReference type="Proteomes" id="UP000233524">
    <property type="component" value="Unassembled WGS sequence"/>
</dbReference>
<dbReference type="Pfam" id="PF01494">
    <property type="entry name" value="FAD_binding_3"/>
    <property type="match status" value="1"/>
</dbReference>
<dbReference type="AlphaFoldDB" id="A0A2N3MZT2"/>
<dbReference type="InterPro" id="IPR002938">
    <property type="entry name" value="FAD-bd"/>
</dbReference>
<name>A0A2N3MZT2_9PEZI</name>
<dbReference type="STRING" id="41688.A0A2N3MZT2"/>
<dbReference type="VEuPathDB" id="FungiDB:jhhlp_007956"/>
<organism evidence="6 8">
    <name type="scientific">Lomentospora prolificans</name>
    <dbReference type="NCBI Taxonomy" id="41688"/>
    <lineage>
        <taxon>Eukaryota</taxon>
        <taxon>Fungi</taxon>
        <taxon>Dikarya</taxon>
        <taxon>Ascomycota</taxon>
        <taxon>Pezizomycotina</taxon>
        <taxon>Sordariomycetes</taxon>
        <taxon>Hypocreomycetidae</taxon>
        <taxon>Microascales</taxon>
        <taxon>Microascaceae</taxon>
        <taxon>Lomentospora</taxon>
    </lineage>
</organism>
<dbReference type="VEuPathDB" id="FungiDB:jhhlp_007951"/>
<evidence type="ECO:0000256" key="1">
    <source>
        <dbReference type="ARBA" id="ARBA00022630"/>
    </source>
</evidence>
<evidence type="ECO:0000256" key="2">
    <source>
        <dbReference type="ARBA" id="ARBA00022827"/>
    </source>
</evidence>
<feature type="domain" description="FAD-binding" evidence="5">
    <location>
        <begin position="131"/>
        <end position="381"/>
    </location>
</feature>
<keyword evidence="1" id="KW-0285">Flavoprotein</keyword>
<keyword evidence="3" id="KW-0560">Oxidoreductase</keyword>
<dbReference type="PRINTS" id="PR00420">
    <property type="entry name" value="RNGMNOXGNASE"/>
</dbReference>
<protein>
    <recommendedName>
        <fullName evidence="5">FAD-binding domain-containing protein</fullName>
    </recommendedName>
</protein>
<dbReference type="PANTHER" id="PTHR46972">
    <property type="entry name" value="MONOOXYGENASE ASQM-RELATED"/>
    <property type="match status" value="1"/>
</dbReference>
<accession>A0A2N3MZT2</accession>
<dbReference type="InterPro" id="IPR036188">
    <property type="entry name" value="FAD/NAD-bd_sf"/>
</dbReference>
<dbReference type="GO" id="GO:0071949">
    <property type="term" value="F:FAD binding"/>
    <property type="evidence" value="ECO:0007669"/>
    <property type="project" value="InterPro"/>
</dbReference>
<evidence type="ECO:0000256" key="4">
    <source>
        <dbReference type="ARBA" id="ARBA00023033"/>
    </source>
</evidence>
<sequence length="416" mass="45495">MAQSSNPHFLEGKRIIVVGAGMAGLAFATGMRKQWDPARKFPNITIYERDTKVTAVGREGFSLSLAGYDETGGLYALMQLGLLDEILPHVILGLDGQGSFKMWDEKFSPIISVRFKPAKGLPSAGIRIARKDLRKVLIDAGENDVVWNAACRSVRKLDTGKVAVKIQLGDADEEIEEECDLLVCADGANSRIRTFLRPDDRLVYAGAVQLGGSSRFTDGLPEPVGEDWGITVTGKGVACFFSPVDKTSLVWAFSRVEKERVTVTDKSSDDERRAIVEEVKKLSPMFAEPFPSILQATELDTVFAMPAKDKEAFAHDISNGPIVFIGDANHAVSPFAGYGASLALKDGWDLADQLCQAQSLESALKAYDGISMPRAKKSLANAHSRIKDFHSTGIRFFFFKLFSRIGGFFLWLTGQS</sequence>
<dbReference type="OrthoDB" id="655030at2759"/>
<dbReference type="EMBL" id="NLAX01001142">
    <property type="protein sequence ID" value="PKS05689.1"/>
    <property type="molecule type" value="Genomic_DNA"/>
</dbReference>
<evidence type="ECO:0000313" key="7">
    <source>
        <dbReference type="EMBL" id="PKS05707.1"/>
    </source>
</evidence>